<feature type="signal peptide" evidence="1">
    <location>
        <begin position="1"/>
        <end position="28"/>
    </location>
</feature>
<evidence type="ECO:0000259" key="2">
    <source>
        <dbReference type="SMART" id="SM00458"/>
    </source>
</evidence>
<accession>A0ABS8ZF36</accession>
<dbReference type="EMBL" id="JAJVCN010000002">
    <property type="protein sequence ID" value="MCE7006421.1"/>
    <property type="molecule type" value="Genomic_DNA"/>
</dbReference>
<dbReference type="Pfam" id="PF00652">
    <property type="entry name" value="Ricin_B_lectin"/>
    <property type="match status" value="1"/>
</dbReference>
<gene>
    <name evidence="3" type="ORF">LWC34_26855</name>
</gene>
<comment type="caution">
    <text evidence="3">The sequence shown here is derived from an EMBL/GenBank/DDBJ whole genome shotgun (WGS) entry which is preliminary data.</text>
</comment>
<dbReference type="Proteomes" id="UP001521150">
    <property type="component" value="Unassembled WGS sequence"/>
</dbReference>
<organism evidence="3 4">
    <name type="scientific">Kibdelosporangium philippinense</name>
    <dbReference type="NCBI Taxonomy" id="211113"/>
    <lineage>
        <taxon>Bacteria</taxon>
        <taxon>Bacillati</taxon>
        <taxon>Actinomycetota</taxon>
        <taxon>Actinomycetes</taxon>
        <taxon>Pseudonocardiales</taxon>
        <taxon>Pseudonocardiaceae</taxon>
        <taxon>Kibdelosporangium</taxon>
    </lineage>
</organism>
<dbReference type="Gene3D" id="2.80.10.50">
    <property type="match status" value="1"/>
</dbReference>
<dbReference type="InterPro" id="IPR000772">
    <property type="entry name" value="Ricin_B_lectin"/>
</dbReference>
<keyword evidence="1" id="KW-0732">Signal</keyword>
<dbReference type="InterPro" id="IPR035992">
    <property type="entry name" value="Ricin_B-like_lectins"/>
</dbReference>
<evidence type="ECO:0000313" key="4">
    <source>
        <dbReference type="Proteomes" id="UP001521150"/>
    </source>
</evidence>
<evidence type="ECO:0000313" key="3">
    <source>
        <dbReference type="EMBL" id="MCE7006421.1"/>
    </source>
</evidence>
<evidence type="ECO:0000256" key="1">
    <source>
        <dbReference type="SAM" id="SignalP"/>
    </source>
</evidence>
<protein>
    <submittedName>
        <fullName evidence="3">RICIN domain-containing protein</fullName>
    </submittedName>
</protein>
<feature type="domain" description="Ricin B lectin" evidence="2">
    <location>
        <begin position="28"/>
        <end position="167"/>
    </location>
</feature>
<proteinExistence type="predicted"/>
<dbReference type="RefSeq" id="WP_233727891.1">
    <property type="nucleotide sequence ID" value="NZ_JAJVCN010000002.1"/>
</dbReference>
<feature type="chain" id="PRO_5047174334" evidence="1">
    <location>
        <begin position="29"/>
        <end position="167"/>
    </location>
</feature>
<reference evidence="3 4" key="1">
    <citation type="submission" date="2021-12" db="EMBL/GenBank/DDBJ databases">
        <title>Genome sequence of Kibdelosporangium philippinense ATCC 49844.</title>
        <authorList>
            <person name="Fedorov E.A."/>
            <person name="Omeragic M."/>
            <person name="Shalygina K.F."/>
            <person name="Maclea K.S."/>
        </authorList>
    </citation>
    <scope>NUCLEOTIDE SEQUENCE [LARGE SCALE GENOMIC DNA]</scope>
    <source>
        <strain evidence="3 4">ATCC 49844</strain>
    </source>
</reference>
<dbReference type="CDD" id="cd00161">
    <property type="entry name" value="beta-trefoil_Ricin-like"/>
    <property type="match status" value="1"/>
</dbReference>
<dbReference type="SUPFAM" id="SSF50370">
    <property type="entry name" value="Ricin B-like lectins"/>
    <property type="match status" value="1"/>
</dbReference>
<sequence>MNKFVSRFLVGATAVLATVLGVTAPASAAGFHEIRLQQSNECLDVYMARTFNDASVITYGCHGGDNQKWEITSVGGGYNQIKVKHSGKCLDVGWLEGSGNAYVRVKNCDSGSETQKWRLQGYTGFGSYFSLANLGLHGSCADKSSNDTFLIMWDRCHGGSNQKWREN</sequence>
<dbReference type="PROSITE" id="PS50231">
    <property type="entry name" value="RICIN_B_LECTIN"/>
    <property type="match status" value="1"/>
</dbReference>
<keyword evidence="4" id="KW-1185">Reference proteome</keyword>
<name>A0ABS8ZF36_9PSEU</name>
<dbReference type="SMART" id="SM00458">
    <property type="entry name" value="RICIN"/>
    <property type="match status" value="1"/>
</dbReference>